<evidence type="ECO:0000313" key="11">
    <source>
        <dbReference type="Proteomes" id="UP000242146"/>
    </source>
</evidence>
<evidence type="ECO:0000256" key="8">
    <source>
        <dbReference type="PIRSR" id="PIRSR608901-2"/>
    </source>
</evidence>
<keyword evidence="6 9" id="KW-0472">Membrane</keyword>
<comment type="similarity">
    <text evidence="2">Belongs to the alkaline ceramidase family.</text>
</comment>
<gene>
    <name evidence="10" type="ORF">DM01DRAFT_1317252</name>
</gene>
<dbReference type="PANTHER" id="PTHR46187:SF3">
    <property type="entry name" value="ALKALINE CERAMIDASE 3"/>
    <property type="match status" value="1"/>
</dbReference>
<feature type="binding site" evidence="8">
    <location>
        <position position="228"/>
    </location>
    <ligand>
        <name>Zn(2+)</name>
        <dbReference type="ChEBI" id="CHEBI:29105"/>
        <note>catalytic</note>
    </ligand>
</feature>
<evidence type="ECO:0000256" key="3">
    <source>
        <dbReference type="ARBA" id="ARBA00022692"/>
    </source>
</evidence>
<keyword evidence="11" id="KW-1185">Reference proteome</keyword>
<dbReference type="EMBL" id="MCGT01000004">
    <property type="protein sequence ID" value="ORX60632.1"/>
    <property type="molecule type" value="Genomic_DNA"/>
</dbReference>
<keyword evidence="4" id="KW-0378">Hydrolase</keyword>
<dbReference type="AlphaFoldDB" id="A0A1X2GT23"/>
<feature type="binding site" evidence="7">
    <location>
        <position position="22"/>
    </location>
    <ligand>
        <name>Ca(2+)</name>
        <dbReference type="ChEBI" id="CHEBI:29108"/>
    </ligand>
</feature>
<dbReference type="Proteomes" id="UP000242146">
    <property type="component" value="Unassembled WGS sequence"/>
</dbReference>
<feature type="binding site" evidence="7">
    <location>
        <position position="33"/>
    </location>
    <ligand>
        <name>Ca(2+)</name>
        <dbReference type="ChEBI" id="CHEBI:29108"/>
    </ligand>
</feature>
<dbReference type="InterPro" id="IPR008901">
    <property type="entry name" value="ACER"/>
</dbReference>
<dbReference type="STRING" id="101127.A0A1X2GT23"/>
<keyword evidence="7" id="KW-0479">Metal-binding</keyword>
<feature type="binding site" evidence="8">
    <location>
        <position position="79"/>
    </location>
    <ligand>
        <name>Zn(2+)</name>
        <dbReference type="ChEBI" id="CHEBI:29105"/>
        <note>catalytic</note>
    </ligand>
</feature>
<feature type="binding site" evidence="7">
    <location>
        <position position="24"/>
    </location>
    <ligand>
        <name>Ca(2+)</name>
        <dbReference type="ChEBI" id="CHEBI:29108"/>
    </ligand>
</feature>
<comment type="cofactor">
    <cofactor evidence="8">
        <name>Zn(2+)</name>
        <dbReference type="ChEBI" id="CHEBI:29105"/>
    </cofactor>
</comment>
<dbReference type="GO" id="GO:0046872">
    <property type="term" value="F:metal ion binding"/>
    <property type="evidence" value="ECO:0007669"/>
    <property type="project" value="UniProtKB-KW"/>
</dbReference>
<dbReference type="GO" id="GO:0016811">
    <property type="term" value="F:hydrolase activity, acting on carbon-nitrogen (but not peptide) bonds, in linear amides"/>
    <property type="evidence" value="ECO:0007669"/>
    <property type="project" value="InterPro"/>
</dbReference>
<feature type="binding site" evidence="7">
    <location>
        <position position="20"/>
    </location>
    <ligand>
        <name>Ca(2+)</name>
        <dbReference type="ChEBI" id="CHEBI:29108"/>
    </ligand>
</feature>
<feature type="binding site" evidence="7">
    <location>
        <position position="19"/>
    </location>
    <ligand>
        <name>Ca(2+)</name>
        <dbReference type="ChEBI" id="CHEBI:29108"/>
    </ligand>
</feature>
<protein>
    <submittedName>
        <fullName evidence="10">Alkaline phytoceramidase</fullName>
    </submittedName>
</protein>
<evidence type="ECO:0000256" key="6">
    <source>
        <dbReference type="ARBA" id="ARBA00023136"/>
    </source>
</evidence>
<evidence type="ECO:0000256" key="5">
    <source>
        <dbReference type="ARBA" id="ARBA00022989"/>
    </source>
</evidence>
<feature type="transmembrane region" description="Helical" evidence="9">
    <location>
        <begin position="115"/>
        <end position="134"/>
    </location>
</feature>
<feature type="binding site" evidence="8">
    <location>
        <position position="224"/>
    </location>
    <ligand>
        <name>Zn(2+)</name>
        <dbReference type="ChEBI" id="CHEBI:29105"/>
        <note>catalytic</note>
    </ligand>
</feature>
<organism evidence="10 11">
    <name type="scientific">Hesseltinella vesiculosa</name>
    <dbReference type="NCBI Taxonomy" id="101127"/>
    <lineage>
        <taxon>Eukaryota</taxon>
        <taxon>Fungi</taxon>
        <taxon>Fungi incertae sedis</taxon>
        <taxon>Mucoromycota</taxon>
        <taxon>Mucoromycotina</taxon>
        <taxon>Mucoromycetes</taxon>
        <taxon>Mucorales</taxon>
        <taxon>Cunninghamellaceae</taxon>
        <taxon>Hesseltinella</taxon>
    </lineage>
</organism>
<evidence type="ECO:0000313" key="10">
    <source>
        <dbReference type="EMBL" id="ORX60632.1"/>
    </source>
</evidence>
<dbReference type="PANTHER" id="PTHR46187">
    <property type="entry name" value="ALKALINE CERAMIDASE 3"/>
    <property type="match status" value="1"/>
</dbReference>
<comment type="subcellular location">
    <subcellularLocation>
        <location evidence="1">Membrane</location>
        <topology evidence="1">Multi-pass membrane protein</topology>
    </subcellularLocation>
</comment>
<name>A0A1X2GT23_9FUNG</name>
<reference evidence="10 11" key="1">
    <citation type="submission" date="2016-07" db="EMBL/GenBank/DDBJ databases">
        <title>Pervasive Adenine N6-methylation of Active Genes in Fungi.</title>
        <authorList>
            <consortium name="DOE Joint Genome Institute"/>
            <person name="Mondo S.J."/>
            <person name="Dannebaum R.O."/>
            <person name="Kuo R.C."/>
            <person name="Labutti K."/>
            <person name="Haridas S."/>
            <person name="Kuo A."/>
            <person name="Salamov A."/>
            <person name="Ahrendt S.R."/>
            <person name="Lipzen A."/>
            <person name="Sullivan W."/>
            <person name="Andreopoulos W.B."/>
            <person name="Clum A."/>
            <person name="Lindquist E."/>
            <person name="Daum C."/>
            <person name="Ramamoorthy G.K."/>
            <person name="Gryganskyi A."/>
            <person name="Culley D."/>
            <person name="Magnuson J.K."/>
            <person name="James T.Y."/>
            <person name="O'Malley M.A."/>
            <person name="Stajich J.E."/>
            <person name="Spatafora J.W."/>
            <person name="Visel A."/>
            <person name="Grigoriev I.V."/>
        </authorList>
    </citation>
    <scope>NUCLEOTIDE SEQUENCE [LARGE SCALE GENOMIC DNA]</scope>
    <source>
        <strain evidence="10 11">NRRL 3301</strain>
    </source>
</reference>
<keyword evidence="8" id="KW-0862">Zinc</keyword>
<evidence type="ECO:0000256" key="2">
    <source>
        <dbReference type="ARBA" id="ARBA00009780"/>
    </source>
</evidence>
<comment type="caution">
    <text evidence="10">The sequence shown here is derived from an EMBL/GenBank/DDBJ whole genome shotgun (WGS) entry which is preliminary data.</text>
</comment>
<dbReference type="GO" id="GO:0005789">
    <property type="term" value="C:endoplasmic reticulum membrane"/>
    <property type="evidence" value="ECO:0007669"/>
    <property type="project" value="TreeGrafter"/>
</dbReference>
<dbReference type="Pfam" id="PF05875">
    <property type="entry name" value="Ceramidase"/>
    <property type="match status" value="1"/>
</dbReference>
<evidence type="ECO:0000256" key="9">
    <source>
        <dbReference type="SAM" id="Phobius"/>
    </source>
</evidence>
<dbReference type="OrthoDB" id="187171at2759"/>
<evidence type="ECO:0000256" key="7">
    <source>
        <dbReference type="PIRSR" id="PIRSR608901-1"/>
    </source>
</evidence>
<accession>A0A1X2GT23</accession>
<feature type="transmembrane region" description="Helical" evidence="9">
    <location>
        <begin position="140"/>
        <end position="159"/>
    </location>
</feature>
<keyword evidence="7" id="KW-0106">Calcium</keyword>
<evidence type="ECO:0000256" key="4">
    <source>
        <dbReference type="ARBA" id="ARBA00022801"/>
    </source>
</evidence>
<proteinExistence type="inferred from homology"/>
<feature type="transmembrane region" description="Helical" evidence="9">
    <location>
        <begin position="180"/>
        <end position="198"/>
    </location>
</feature>
<evidence type="ECO:0000256" key="1">
    <source>
        <dbReference type="ARBA" id="ARBA00004141"/>
    </source>
</evidence>
<keyword evidence="3 9" id="KW-0812">Transmembrane</keyword>
<feature type="transmembrane region" description="Helical" evidence="9">
    <location>
        <begin position="60"/>
        <end position="78"/>
    </location>
</feature>
<keyword evidence="5 9" id="KW-1133">Transmembrane helix</keyword>
<dbReference type="GO" id="GO:0006672">
    <property type="term" value="P:ceramide metabolic process"/>
    <property type="evidence" value="ECO:0007669"/>
    <property type="project" value="InterPro"/>
</dbReference>
<sequence length="276" mass="32093">MTVVHPRDYYWGPVTSTLDWCEENYTHSPYIAEYVNTTTNLMFLSLFGIYNTLSNGFSKSFIVAHFGVIFVGFGSWLFHMTLKYEMQLLDELPMIYVACIMVWHSIEVRPKNQYGIALVLGLIGYSAFVTYSYLIINNPVFHQVSYAILVIIVVFRSIYLVRHLPGGAEQFPYEHPRMVVLLKIAASSFLLAFVIWNIDNVACPVLRHFRTFVPYAVGAVSQLHGWWHIGTSLGVYYYVVYTQWIHQLLDETNKQKYQLVWKGFVCYLKPVKQHKE</sequence>